<feature type="disulfide bond" evidence="16">
    <location>
        <begin position="225"/>
        <end position="257"/>
    </location>
</feature>
<dbReference type="InterPro" id="IPR010255">
    <property type="entry name" value="Haem_peroxidase_sf"/>
</dbReference>
<name>A0AAV8DSB4_9POAL</name>
<evidence type="ECO:0000256" key="13">
    <source>
        <dbReference type="ARBA" id="ARBA00023324"/>
    </source>
</evidence>
<feature type="binding site" evidence="15">
    <location>
        <position position="114"/>
    </location>
    <ligand>
        <name>Ca(2+)</name>
        <dbReference type="ChEBI" id="CHEBI:29108"/>
        <label>1</label>
    </ligand>
</feature>
<evidence type="ECO:0000256" key="15">
    <source>
        <dbReference type="PIRSR" id="PIRSR600823-3"/>
    </source>
</evidence>
<evidence type="ECO:0000256" key="11">
    <source>
        <dbReference type="ARBA" id="ARBA00023157"/>
    </source>
</evidence>
<dbReference type="GO" id="GO:0046872">
    <property type="term" value="F:metal ion binding"/>
    <property type="evidence" value="ECO:0007669"/>
    <property type="project" value="UniProtKB-UniRule"/>
</dbReference>
<dbReference type="FunFam" id="1.10.420.10:FF:000008">
    <property type="entry name" value="Peroxidase"/>
    <property type="match status" value="1"/>
</dbReference>
<evidence type="ECO:0000256" key="10">
    <source>
        <dbReference type="ARBA" id="ARBA00023004"/>
    </source>
</evidence>
<dbReference type="PROSITE" id="PS50873">
    <property type="entry name" value="PEROXIDASE_4"/>
    <property type="match status" value="1"/>
</dbReference>
<dbReference type="Gene3D" id="1.10.520.10">
    <property type="match status" value="1"/>
</dbReference>
<keyword evidence="13 17" id="KW-0376">Hydrogen peroxide</keyword>
<evidence type="ECO:0000256" key="7">
    <source>
        <dbReference type="ARBA" id="ARBA00022723"/>
    </source>
</evidence>
<evidence type="ECO:0000256" key="6">
    <source>
        <dbReference type="ARBA" id="ARBA00022617"/>
    </source>
</evidence>
<feature type="compositionally biased region" description="Basic and acidic residues" evidence="18">
    <location>
        <begin position="25"/>
        <end position="38"/>
    </location>
</feature>
<evidence type="ECO:0000256" key="17">
    <source>
        <dbReference type="RuleBase" id="RU362060"/>
    </source>
</evidence>
<evidence type="ECO:0000256" key="16">
    <source>
        <dbReference type="PIRSR" id="PIRSR600823-5"/>
    </source>
</evidence>
<dbReference type="PRINTS" id="PR00458">
    <property type="entry name" value="PEROXIDASE"/>
</dbReference>
<evidence type="ECO:0000256" key="8">
    <source>
        <dbReference type="ARBA" id="ARBA00022837"/>
    </source>
</evidence>
<dbReference type="EMBL" id="JAMFTS010000003">
    <property type="protein sequence ID" value="KAJ4769362.1"/>
    <property type="molecule type" value="Genomic_DNA"/>
</dbReference>
<reference evidence="20" key="1">
    <citation type="submission" date="2022-08" db="EMBL/GenBank/DDBJ databases">
        <authorList>
            <person name="Marques A."/>
        </authorList>
    </citation>
    <scope>NUCLEOTIDE SEQUENCE</scope>
    <source>
        <strain evidence="20">RhyPub2mFocal</strain>
        <tissue evidence="20">Leaves</tissue>
    </source>
</reference>
<feature type="chain" id="PRO_5043100951" description="Peroxidase" evidence="17">
    <location>
        <begin position="20"/>
        <end position="352"/>
    </location>
</feature>
<dbReference type="PANTHER" id="PTHR31517">
    <property type="match status" value="1"/>
</dbReference>
<dbReference type="CDD" id="cd00693">
    <property type="entry name" value="secretory_peroxidase"/>
    <property type="match status" value="1"/>
</dbReference>
<keyword evidence="7 15" id="KW-0479">Metal-binding</keyword>
<keyword evidence="6 17" id="KW-0349">Heme</keyword>
<feature type="signal peptide" evidence="17">
    <location>
        <begin position="1"/>
        <end position="19"/>
    </location>
</feature>
<dbReference type="GO" id="GO:0140825">
    <property type="term" value="F:lactoperoxidase activity"/>
    <property type="evidence" value="ECO:0007669"/>
    <property type="project" value="UniProtKB-EC"/>
</dbReference>
<dbReference type="GO" id="GO:0006979">
    <property type="term" value="P:response to oxidative stress"/>
    <property type="evidence" value="ECO:0007669"/>
    <property type="project" value="UniProtKB-UniRule"/>
</dbReference>
<gene>
    <name evidence="20" type="ORF">LUZ62_053619</name>
</gene>
<protein>
    <recommendedName>
        <fullName evidence="17">Peroxidase</fullName>
        <ecNumber evidence="17">1.11.1.7</ecNumber>
    </recommendedName>
</protein>
<dbReference type="Gene3D" id="1.10.420.10">
    <property type="entry name" value="Peroxidase, domain 2"/>
    <property type="match status" value="1"/>
</dbReference>
<evidence type="ECO:0000256" key="5">
    <source>
        <dbReference type="ARBA" id="ARBA00022559"/>
    </source>
</evidence>
<dbReference type="Pfam" id="PF00141">
    <property type="entry name" value="peroxidase"/>
    <property type="match status" value="1"/>
</dbReference>
<feature type="binding site" description="axial binding residue" evidence="15">
    <location>
        <position position="218"/>
    </location>
    <ligand>
        <name>heme b</name>
        <dbReference type="ChEBI" id="CHEBI:60344"/>
    </ligand>
    <ligandPart>
        <name>Fe</name>
        <dbReference type="ChEBI" id="CHEBI:18248"/>
    </ligandPart>
</feature>
<sequence length="352" mass="37613">MALSSLLPILFLACTSILGTFVVSDKPDPGKDQPHKGDSPPPPLIYSPPPPPPPQQGGKSSTRLLVHFYSTTCPNAEDLVMAEMKSIQAEDPTLMPALGCDASVLLVSKNGTAEKDATPNLSLRGFDAIERLKKILEKACPGIISCADILAMAAREAVFLSNGSRYDIETGRRDGNISRASEAYTNLPPATGNITALIDLYATKNLTIKDLVVLSGAHTFGVSHCSSFSNRLYNFSGSDTTDPTLNSTYAQKLKQQCVPNDTTTVTSMNPGNLLTFNLGYFQTVMNKQGLFSADEALLHNNITLAYVTAQANATSSAQFFKDFAQSMVNMGRVDVLTGTNGTIRAVCGAYVD</sequence>
<comment type="cofactor">
    <cofactor evidence="15 17">
        <name>Ca(2+)</name>
        <dbReference type="ChEBI" id="CHEBI:29108"/>
    </cofactor>
    <text evidence="15 17">Binds 2 calcium ions per subunit.</text>
</comment>
<accession>A0AAV8DSB4</accession>
<feature type="binding site" evidence="14">
    <location>
        <position position="188"/>
    </location>
    <ligand>
        <name>substrate</name>
    </ligand>
</feature>
<feature type="binding site" evidence="15">
    <location>
        <position position="99"/>
    </location>
    <ligand>
        <name>Ca(2+)</name>
        <dbReference type="ChEBI" id="CHEBI:29108"/>
        <label>1</label>
    </ligand>
</feature>
<dbReference type="GO" id="GO:0042744">
    <property type="term" value="P:hydrogen peroxide catabolic process"/>
    <property type="evidence" value="ECO:0007669"/>
    <property type="project" value="UniProtKB-KW"/>
</dbReference>
<comment type="catalytic activity">
    <reaction evidence="1 17">
        <text>2 a phenolic donor + H2O2 = 2 a phenolic radical donor + 2 H2O</text>
        <dbReference type="Rhea" id="RHEA:56136"/>
        <dbReference type="ChEBI" id="CHEBI:15377"/>
        <dbReference type="ChEBI" id="CHEBI:16240"/>
        <dbReference type="ChEBI" id="CHEBI:139520"/>
        <dbReference type="ChEBI" id="CHEBI:139521"/>
        <dbReference type="EC" id="1.11.1.7"/>
    </reaction>
</comment>
<comment type="similarity">
    <text evidence="17">Belongs to the peroxidase family. Classical plant (class III) peroxidase subfamily.</text>
</comment>
<comment type="caution">
    <text evidence="20">The sequence shown here is derived from an EMBL/GenBank/DDBJ whole genome shotgun (WGS) entry which is preliminary data.</text>
</comment>
<dbReference type="GO" id="GO:0020037">
    <property type="term" value="F:heme binding"/>
    <property type="evidence" value="ECO:0007669"/>
    <property type="project" value="UniProtKB-UniRule"/>
</dbReference>
<comment type="similarity">
    <text evidence="3">Belongs to the peroxidase family. Ascorbate peroxidase subfamily.</text>
</comment>
<feature type="region of interest" description="Disordered" evidence="18">
    <location>
        <begin position="25"/>
        <end position="60"/>
    </location>
</feature>
<feature type="disulfide bond" evidence="16">
    <location>
        <begin position="146"/>
        <end position="347"/>
    </location>
</feature>
<dbReference type="InterPro" id="IPR002016">
    <property type="entry name" value="Haem_peroxidase"/>
</dbReference>
<dbReference type="GO" id="GO:0005576">
    <property type="term" value="C:extracellular region"/>
    <property type="evidence" value="ECO:0007669"/>
    <property type="project" value="UniProtKB-SubCell"/>
</dbReference>
<evidence type="ECO:0000256" key="18">
    <source>
        <dbReference type="SAM" id="MobiDB-lite"/>
    </source>
</evidence>
<evidence type="ECO:0000259" key="19">
    <source>
        <dbReference type="PROSITE" id="PS50873"/>
    </source>
</evidence>
<evidence type="ECO:0000256" key="1">
    <source>
        <dbReference type="ARBA" id="ARBA00000189"/>
    </source>
</evidence>
<dbReference type="PRINTS" id="PR00461">
    <property type="entry name" value="PLPEROXIDASE"/>
</dbReference>
<feature type="disulfide bond" evidence="16">
    <location>
        <begin position="73"/>
        <end position="140"/>
    </location>
</feature>
<proteinExistence type="inferred from homology"/>
<keyword evidence="12" id="KW-0325">Glycoprotein</keyword>
<comment type="subcellular location">
    <subcellularLocation>
        <location evidence="17">Secreted</location>
    </subcellularLocation>
</comment>
<evidence type="ECO:0000256" key="9">
    <source>
        <dbReference type="ARBA" id="ARBA00023002"/>
    </source>
</evidence>
<keyword evidence="4 17" id="KW-0964">Secreted</keyword>
<keyword evidence="11 16" id="KW-1015">Disulfide bond</keyword>
<dbReference type="InterPro" id="IPR019793">
    <property type="entry name" value="Peroxidases_heam-ligand_BS"/>
</dbReference>
<evidence type="ECO:0000256" key="14">
    <source>
        <dbReference type="PIRSR" id="PIRSR600823-2"/>
    </source>
</evidence>
<feature type="binding site" evidence="15">
    <location>
        <position position="103"/>
    </location>
    <ligand>
        <name>Ca(2+)</name>
        <dbReference type="ChEBI" id="CHEBI:29108"/>
        <label>1</label>
    </ligand>
</feature>
<keyword evidence="10 15" id="KW-0408">Iron</keyword>
<feature type="binding site" evidence="15">
    <location>
        <position position="219"/>
    </location>
    <ligand>
        <name>Ca(2+)</name>
        <dbReference type="ChEBI" id="CHEBI:29108"/>
        <label>2</label>
    </ligand>
</feature>
<dbReference type="PROSITE" id="PS00435">
    <property type="entry name" value="PEROXIDASE_1"/>
    <property type="match status" value="1"/>
</dbReference>
<feature type="binding site" evidence="15">
    <location>
        <position position="101"/>
    </location>
    <ligand>
        <name>Ca(2+)</name>
        <dbReference type="ChEBI" id="CHEBI:29108"/>
        <label>1</label>
    </ligand>
</feature>
<keyword evidence="5 17" id="KW-0575">Peroxidase</keyword>
<comment type="function">
    <text evidence="2">Removal of H(2)O(2), oxidation of toxic reductants, biosynthesis and degradation of lignin, suberization, auxin catabolism, response to environmental stresses such as wounding, pathogen attack and oxidative stress. These functions might be dependent on each isozyme/isoform in each plant tissue.</text>
</comment>
<evidence type="ECO:0000256" key="2">
    <source>
        <dbReference type="ARBA" id="ARBA00002322"/>
    </source>
</evidence>
<keyword evidence="8 15" id="KW-0106">Calcium</keyword>
<dbReference type="EC" id="1.11.1.7" evidence="17"/>
<feature type="compositionally biased region" description="Pro residues" evidence="18">
    <location>
        <begin position="39"/>
        <end position="55"/>
    </location>
</feature>
<organism evidence="20 21">
    <name type="scientific">Rhynchospora pubera</name>
    <dbReference type="NCBI Taxonomy" id="906938"/>
    <lineage>
        <taxon>Eukaryota</taxon>
        <taxon>Viridiplantae</taxon>
        <taxon>Streptophyta</taxon>
        <taxon>Embryophyta</taxon>
        <taxon>Tracheophyta</taxon>
        <taxon>Spermatophyta</taxon>
        <taxon>Magnoliopsida</taxon>
        <taxon>Liliopsida</taxon>
        <taxon>Poales</taxon>
        <taxon>Cyperaceae</taxon>
        <taxon>Cyperoideae</taxon>
        <taxon>Rhynchosporeae</taxon>
        <taxon>Rhynchospora</taxon>
    </lineage>
</organism>
<feature type="domain" description="Plant heme peroxidase family profile" evidence="19">
    <location>
        <begin position="63"/>
        <end position="351"/>
    </location>
</feature>
<keyword evidence="21" id="KW-1185">Reference proteome</keyword>
<dbReference type="Proteomes" id="UP001140206">
    <property type="component" value="Chromosome 3"/>
</dbReference>
<evidence type="ECO:0000256" key="12">
    <source>
        <dbReference type="ARBA" id="ARBA00023180"/>
    </source>
</evidence>
<comment type="cofactor">
    <cofactor evidence="15 17">
        <name>heme b</name>
        <dbReference type="ChEBI" id="CHEBI:60344"/>
    </cofactor>
    <text evidence="15 17">Binds 1 heme b (iron(II)-protoporphyrin IX) group per subunit.</text>
</comment>
<evidence type="ECO:0000256" key="3">
    <source>
        <dbReference type="ARBA" id="ARBA00006873"/>
    </source>
</evidence>
<dbReference type="PANTHER" id="PTHR31517:SF84">
    <property type="entry name" value="PEROXIDASE"/>
    <property type="match status" value="1"/>
</dbReference>
<dbReference type="AlphaFoldDB" id="A0AAV8DSB4"/>
<dbReference type="InterPro" id="IPR033905">
    <property type="entry name" value="Secretory_peroxidase"/>
</dbReference>
<evidence type="ECO:0000256" key="4">
    <source>
        <dbReference type="ARBA" id="ARBA00022525"/>
    </source>
</evidence>
<dbReference type="SUPFAM" id="SSF48113">
    <property type="entry name" value="Heme-dependent peroxidases"/>
    <property type="match status" value="1"/>
</dbReference>
<keyword evidence="9 17" id="KW-0560">Oxidoreductase</keyword>
<evidence type="ECO:0000313" key="20">
    <source>
        <dbReference type="EMBL" id="KAJ4769362.1"/>
    </source>
</evidence>
<dbReference type="InterPro" id="IPR000823">
    <property type="entry name" value="Peroxidase_pln"/>
</dbReference>
<evidence type="ECO:0000313" key="21">
    <source>
        <dbReference type="Proteomes" id="UP001140206"/>
    </source>
</evidence>
<keyword evidence="17" id="KW-0732">Signal</keyword>